<sequence>MRARERMRLKSGATSEAPSVERHAQPRSPFRTGVDSWLTEIGAGRVARSVSLFHLLPSSSTPDIFVSRTHFAAPHHHLRRMDNGQNPAIVGVWMNYNEKSVLLLSIPNPWGVVIVAAAGLWLSWSVKYIRKLAGHTALWIQSRKRSPPGAADDDESPSESTSLLGHDSSSSADRTVRPLARAFKDNRGIRDLFVDSFLSKEFKSKSERLWLLLFTILVALLAFGIIVGGYFWAQIRVDGPARLASDKCGLWLFEGGKRSEAATRARMLDLEKEERAAQFAADCYGRSGSLATRCKILYQPTLPVEAIYTNDCPFPNQICRLNRTVTFATSTIDAGYLGINGLSTPRFRRSTTCTPLSMEYPYIQNKTENGTTTFTYHYGSKQVGDNVVDYTYSTVGDPWDRLAPIYDVFAYSSNADSSDHPVWTPHPDLTPPAYSTVTIIFVSSLRILYEEYSSDPIFPADDDFYLPGDPKAWFRNTDPRARPLACINTIEVCDPDGTTCWNVNEPSNNNSVPDDTPEFIVLYSALYKTDIYYSLAKRQGRSLLAQKKVSQYFSAALGDDPWVAEVESWVWTALARTSINAWSVASGEDSVHANKGGFIEVTKGYSNLCGRYKYNPQGYQSLRFVPLMLLAMSLPLIWLLSWDGESIARTASPIFDTVDRIILNKSTKLLHRSDSFPGSLIKKLLDRKPARSQGGDVGSAQLTSSTSSSPDNIPPSAQVSEPQQTTHPTAESSTTAAAREHQGLDSANTGATMTPASTAQDSGNLDENFITWEPLVFHLLIYLVWFLITHFLVLLFLMLALISMAISRRIHGPHNQSAVDRGAGVRRLSS</sequence>
<keyword evidence="2" id="KW-0812">Transmembrane</keyword>
<feature type="region of interest" description="Disordered" evidence="1">
    <location>
        <begin position="687"/>
        <end position="739"/>
    </location>
</feature>
<feature type="transmembrane region" description="Helical" evidence="2">
    <location>
        <begin position="209"/>
        <end position="233"/>
    </location>
</feature>
<name>A0A6A6ZQC5_9PLEO</name>
<evidence type="ECO:0000313" key="3">
    <source>
        <dbReference type="EMBL" id="KAF2823048.1"/>
    </source>
</evidence>
<evidence type="ECO:0000256" key="1">
    <source>
        <dbReference type="SAM" id="MobiDB-lite"/>
    </source>
</evidence>
<keyword evidence="4" id="KW-1185">Reference proteome</keyword>
<keyword evidence="2" id="KW-0472">Membrane</keyword>
<dbReference type="OrthoDB" id="3540210at2759"/>
<feature type="region of interest" description="Disordered" evidence="1">
    <location>
        <begin position="144"/>
        <end position="173"/>
    </location>
</feature>
<protein>
    <submittedName>
        <fullName evidence="3">Uncharacterized protein</fullName>
    </submittedName>
</protein>
<feature type="transmembrane region" description="Helical" evidence="2">
    <location>
        <begin position="775"/>
        <end position="802"/>
    </location>
</feature>
<feature type="region of interest" description="Disordered" evidence="1">
    <location>
        <begin position="1"/>
        <end position="28"/>
    </location>
</feature>
<gene>
    <name evidence="3" type="ORF">CC86DRAFT_385206</name>
</gene>
<evidence type="ECO:0000256" key="2">
    <source>
        <dbReference type="SAM" id="Phobius"/>
    </source>
</evidence>
<keyword evidence="2" id="KW-1133">Transmembrane helix</keyword>
<dbReference type="EMBL" id="MU006233">
    <property type="protein sequence ID" value="KAF2823048.1"/>
    <property type="molecule type" value="Genomic_DNA"/>
</dbReference>
<feature type="compositionally biased region" description="Polar residues" evidence="1">
    <location>
        <begin position="715"/>
        <end position="724"/>
    </location>
</feature>
<dbReference type="AlphaFoldDB" id="A0A6A6ZQC5"/>
<feature type="compositionally biased region" description="Low complexity" evidence="1">
    <location>
        <begin position="158"/>
        <end position="171"/>
    </location>
</feature>
<feature type="compositionally biased region" description="Low complexity" evidence="1">
    <location>
        <begin position="725"/>
        <end position="737"/>
    </location>
</feature>
<proteinExistence type="predicted"/>
<accession>A0A6A6ZQC5</accession>
<dbReference type="Proteomes" id="UP000799424">
    <property type="component" value="Unassembled WGS sequence"/>
</dbReference>
<organism evidence="3 4">
    <name type="scientific">Ophiobolus disseminans</name>
    <dbReference type="NCBI Taxonomy" id="1469910"/>
    <lineage>
        <taxon>Eukaryota</taxon>
        <taxon>Fungi</taxon>
        <taxon>Dikarya</taxon>
        <taxon>Ascomycota</taxon>
        <taxon>Pezizomycotina</taxon>
        <taxon>Dothideomycetes</taxon>
        <taxon>Pleosporomycetidae</taxon>
        <taxon>Pleosporales</taxon>
        <taxon>Pleosporineae</taxon>
        <taxon>Phaeosphaeriaceae</taxon>
        <taxon>Ophiobolus</taxon>
    </lineage>
</organism>
<reference evidence="3" key="1">
    <citation type="journal article" date="2020" name="Stud. Mycol.">
        <title>101 Dothideomycetes genomes: a test case for predicting lifestyles and emergence of pathogens.</title>
        <authorList>
            <person name="Haridas S."/>
            <person name="Albert R."/>
            <person name="Binder M."/>
            <person name="Bloem J."/>
            <person name="Labutti K."/>
            <person name="Salamov A."/>
            <person name="Andreopoulos B."/>
            <person name="Baker S."/>
            <person name="Barry K."/>
            <person name="Bills G."/>
            <person name="Bluhm B."/>
            <person name="Cannon C."/>
            <person name="Castanera R."/>
            <person name="Culley D."/>
            <person name="Daum C."/>
            <person name="Ezra D."/>
            <person name="Gonzalez J."/>
            <person name="Henrissat B."/>
            <person name="Kuo A."/>
            <person name="Liang C."/>
            <person name="Lipzen A."/>
            <person name="Lutzoni F."/>
            <person name="Magnuson J."/>
            <person name="Mondo S."/>
            <person name="Nolan M."/>
            <person name="Ohm R."/>
            <person name="Pangilinan J."/>
            <person name="Park H.-J."/>
            <person name="Ramirez L."/>
            <person name="Alfaro M."/>
            <person name="Sun H."/>
            <person name="Tritt A."/>
            <person name="Yoshinaga Y."/>
            <person name="Zwiers L.-H."/>
            <person name="Turgeon B."/>
            <person name="Goodwin S."/>
            <person name="Spatafora J."/>
            <person name="Crous P."/>
            <person name="Grigoriev I."/>
        </authorList>
    </citation>
    <scope>NUCLEOTIDE SEQUENCE</scope>
    <source>
        <strain evidence="3">CBS 113818</strain>
    </source>
</reference>
<evidence type="ECO:0000313" key="4">
    <source>
        <dbReference type="Proteomes" id="UP000799424"/>
    </source>
</evidence>